<comment type="subcellular location">
    <subcellularLocation>
        <location evidence="1">Nucleus</location>
    </subcellularLocation>
</comment>
<keyword evidence="5" id="KW-0812">Transmembrane</keyword>
<feature type="compositionally biased region" description="Polar residues" evidence="4">
    <location>
        <begin position="1"/>
        <end position="14"/>
    </location>
</feature>
<dbReference type="GO" id="GO:0016020">
    <property type="term" value="C:membrane"/>
    <property type="evidence" value="ECO:0007669"/>
    <property type="project" value="TreeGrafter"/>
</dbReference>
<dbReference type="OrthoDB" id="539213at2759"/>
<feature type="repeat" description="ANK" evidence="3">
    <location>
        <begin position="75"/>
        <end position="111"/>
    </location>
</feature>
<dbReference type="InterPro" id="IPR026961">
    <property type="entry name" value="PGG_dom"/>
</dbReference>
<dbReference type="Pfam" id="PF12796">
    <property type="entry name" value="Ank_2"/>
    <property type="match status" value="1"/>
</dbReference>
<evidence type="ECO:0000313" key="7">
    <source>
        <dbReference type="EMBL" id="KAB1225376.1"/>
    </source>
</evidence>
<feature type="transmembrane region" description="Helical" evidence="5">
    <location>
        <begin position="586"/>
        <end position="610"/>
    </location>
</feature>
<dbReference type="Pfam" id="PF13962">
    <property type="entry name" value="PGG"/>
    <property type="match status" value="1"/>
</dbReference>
<keyword evidence="8" id="KW-1185">Reference proteome</keyword>
<proteinExistence type="predicted"/>
<dbReference type="GO" id="GO:0005634">
    <property type="term" value="C:nucleus"/>
    <property type="evidence" value="ECO:0007669"/>
    <property type="project" value="UniProtKB-SubCell"/>
</dbReference>
<evidence type="ECO:0000256" key="5">
    <source>
        <dbReference type="SAM" id="Phobius"/>
    </source>
</evidence>
<dbReference type="PROSITE" id="PS00354">
    <property type="entry name" value="HMGI_Y"/>
    <property type="match status" value="1"/>
</dbReference>
<keyword evidence="3" id="KW-0040">ANK repeat</keyword>
<feature type="transmembrane region" description="Helical" evidence="5">
    <location>
        <begin position="542"/>
        <end position="565"/>
    </location>
</feature>
<sequence>MADQGHSSDSTTPQKRGRGRPRKDVPVNSRRLVVDDFRKYENLFKALYKGDLDSTEKEFEILGGKDAVKEKISPTGETALHVAVRTGHDQLIEKLVELLSEKDLEIKDGDGWTPMLLAARYGYTGMAKCMHKKNQNLVNIVSSVGQGDQERNTIPVVMAMTIGNIEVARYLYSVTSLELLKPNHEGKHGSTLITASIWVDVFDVALDLMLRPDCSGLALLPNQDGLTPLNALAGKPLAFPSGSQHVFWKQWIYDSIPTPSAHSSCEVQVIEIDKPNERPSDQENIIRSSTAPPRPKLPSFGFLLRRGLLQLISELSRLLGIRQIYEMKVLHDLARKLLNKMCEQIPILSRPAEISEALFRAAEGGIVEFVVAVVRANPDLVSSVNSEGRNLFSCAIIHRQAKIFNLIYGLGSKSLILHRLADNYGNTMLHMPGILSTSKQLGRVTGAALQMQTELQWFKEVEKFLSPEFETFVNDLDESPTKLFTDAHKEMKKEGEDWMKTTATSCTVVGALIITIMFAVAFTVPGGNDPNTGFPMFSDKKLFTIFIVSDTLSLFSSSTSVLMFLTILTSRYEEQDFLKSLPTKMIVGLATLFFSIATMMITFSTALFLMQPSRSWMVIPVIFIASVIISIFGSLQFPLLRDMIMSTYGPSIFTRKSEPWLFTSSVGK</sequence>
<dbReference type="InterPro" id="IPR002110">
    <property type="entry name" value="Ankyrin_rpt"/>
</dbReference>
<feature type="transmembrane region" description="Helical" evidence="5">
    <location>
        <begin position="616"/>
        <end position="635"/>
    </location>
</feature>
<dbReference type="PROSITE" id="PS50297">
    <property type="entry name" value="ANK_REP_REGION"/>
    <property type="match status" value="1"/>
</dbReference>
<evidence type="ECO:0000256" key="1">
    <source>
        <dbReference type="ARBA" id="ARBA00004123"/>
    </source>
</evidence>
<name>A0A6A1WLI9_9ROSI</name>
<feature type="region of interest" description="Disordered" evidence="4">
    <location>
        <begin position="1"/>
        <end position="28"/>
    </location>
</feature>
<feature type="transmembrane region" description="Helical" evidence="5">
    <location>
        <begin position="501"/>
        <end position="522"/>
    </location>
</feature>
<organism evidence="7 8">
    <name type="scientific">Morella rubra</name>
    <name type="common">Chinese bayberry</name>
    <dbReference type="NCBI Taxonomy" id="262757"/>
    <lineage>
        <taxon>Eukaryota</taxon>
        <taxon>Viridiplantae</taxon>
        <taxon>Streptophyta</taxon>
        <taxon>Embryophyta</taxon>
        <taxon>Tracheophyta</taxon>
        <taxon>Spermatophyta</taxon>
        <taxon>Magnoliopsida</taxon>
        <taxon>eudicotyledons</taxon>
        <taxon>Gunneridae</taxon>
        <taxon>Pentapetalae</taxon>
        <taxon>rosids</taxon>
        <taxon>fabids</taxon>
        <taxon>Fagales</taxon>
        <taxon>Myricaceae</taxon>
        <taxon>Morella</taxon>
    </lineage>
</organism>
<dbReference type="GO" id="GO:0006355">
    <property type="term" value="P:regulation of DNA-templated transcription"/>
    <property type="evidence" value="ECO:0007669"/>
    <property type="project" value="InterPro"/>
</dbReference>
<evidence type="ECO:0000256" key="4">
    <source>
        <dbReference type="SAM" id="MobiDB-lite"/>
    </source>
</evidence>
<reference evidence="7 8" key="1">
    <citation type="journal article" date="2019" name="Plant Biotechnol. J.">
        <title>The red bayberry genome and genetic basis of sex determination.</title>
        <authorList>
            <person name="Jia H.M."/>
            <person name="Jia H.J."/>
            <person name="Cai Q.L."/>
            <person name="Wang Y."/>
            <person name="Zhao H.B."/>
            <person name="Yang W.F."/>
            <person name="Wang G.Y."/>
            <person name="Li Y.H."/>
            <person name="Zhan D.L."/>
            <person name="Shen Y.T."/>
            <person name="Niu Q.F."/>
            <person name="Chang L."/>
            <person name="Qiu J."/>
            <person name="Zhao L."/>
            <person name="Xie H.B."/>
            <person name="Fu W.Y."/>
            <person name="Jin J."/>
            <person name="Li X.W."/>
            <person name="Jiao Y."/>
            <person name="Zhou C.C."/>
            <person name="Tu T."/>
            <person name="Chai C.Y."/>
            <person name="Gao J.L."/>
            <person name="Fan L.J."/>
            <person name="van de Weg E."/>
            <person name="Wang J.Y."/>
            <person name="Gao Z.S."/>
        </authorList>
    </citation>
    <scope>NUCLEOTIDE SEQUENCE [LARGE SCALE GENOMIC DNA]</scope>
    <source>
        <tissue evidence="7">Leaves</tissue>
    </source>
</reference>
<evidence type="ECO:0000256" key="3">
    <source>
        <dbReference type="PROSITE-ProRule" id="PRU00023"/>
    </source>
</evidence>
<dbReference type="InterPro" id="IPR036770">
    <property type="entry name" value="Ankyrin_rpt-contain_sf"/>
</dbReference>
<dbReference type="Gene3D" id="1.25.40.20">
    <property type="entry name" value="Ankyrin repeat-containing domain"/>
    <property type="match status" value="1"/>
</dbReference>
<dbReference type="PROSITE" id="PS50088">
    <property type="entry name" value="ANK_REPEAT"/>
    <property type="match status" value="1"/>
</dbReference>
<keyword evidence="5" id="KW-0472">Membrane</keyword>
<dbReference type="AlphaFoldDB" id="A0A6A1WLI9"/>
<dbReference type="PANTHER" id="PTHR24177">
    <property type="entry name" value="CASKIN"/>
    <property type="match status" value="1"/>
</dbReference>
<gene>
    <name evidence="7" type="ORF">CJ030_MR1G015684</name>
</gene>
<dbReference type="EMBL" id="RXIC02000019">
    <property type="protein sequence ID" value="KAB1225376.1"/>
    <property type="molecule type" value="Genomic_DNA"/>
</dbReference>
<keyword evidence="2" id="KW-0539">Nucleus</keyword>
<dbReference type="InterPro" id="IPR000637">
    <property type="entry name" value="HMGI/Y_DNA-bd_CS"/>
</dbReference>
<dbReference type="PANTHER" id="PTHR24177:SF329">
    <property type="entry name" value="ANKYRIN REPEAT PROTEIN"/>
    <property type="match status" value="1"/>
</dbReference>
<evidence type="ECO:0000256" key="2">
    <source>
        <dbReference type="ARBA" id="ARBA00023242"/>
    </source>
</evidence>
<keyword evidence="5" id="KW-1133">Transmembrane helix</keyword>
<evidence type="ECO:0000313" key="8">
    <source>
        <dbReference type="Proteomes" id="UP000516437"/>
    </source>
</evidence>
<feature type="domain" description="PGG" evidence="6">
    <location>
        <begin position="497"/>
        <end position="609"/>
    </location>
</feature>
<comment type="caution">
    <text evidence="7">The sequence shown here is derived from an EMBL/GenBank/DDBJ whole genome shotgun (WGS) entry which is preliminary data.</text>
</comment>
<dbReference type="SMART" id="SM00248">
    <property type="entry name" value="ANK"/>
    <property type="match status" value="3"/>
</dbReference>
<dbReference type="SUPFAM" id="SSF48403">
    <property type="entry name" value="Ankyrin repeat"/>
    <property type="match status" value="1"/>
</dbReference>
<accession>A0A6A1WLI9</accession>
<protein>
    <recommendedName>
        <fullName evidence="6">PGG domain-containing protein</fullName>
    </recommendedName>
</protein>
<dbReference type="Proteomes" id="UP000516437">
    <property type="component" value="Chromosome 1"/>
</dbReference>
<evidence type="ECO:0000259" key="6">
    <source>
        <dbReference type="Pfam" id="PF13962"/>
    </source>
</evidence>